<keyword evidence="3" id="KW-1185">Reference proteome</keyword>
<sequence length="219" mass="24724">MYLASYTPVCFFTQSRKAVTRANAAGKPRSQPSACPKLTTPTSVLSSASTSGPPESPLQGDSFSSPRAHSWAERFLALAVRDDLERRVLQRLGYLTTGLREAPTAHHNGLVSVVVASRWQTDGLNVVAEFHRLRKLHQRHIIHHKQRVVVLVGEELRRRQHLATIEIGRAEMDLDRLHVLHAVTCRQDPLFVQQRAAARGTLSVRQLQRQARLRIKREE</sequence>
<organism evidence="2 3">
    <name type="scientific">Anopheles farauti</name>
    <dbReference type="NCBI Taxonomy" id="69004"/>
    <lineage>
        <taxon>Eukaryota</taxon>
        <taxon>Metazoa</taxon>
        <taxon>Ecdysozoa</taxon>
        <taxon>Arthropoda</taxon>
        <taxon>Hexapoda</taxon>
        <taxon>Insecta</taxon>
        <taxon>Pterygota</taxon>
        <taxon>Neoptera</taxon>
        <taxon>Endopterygota</taxon>
        <taxon>Diptera</taxon>
        <taxon>Nematocera</taxon>
        <taxon>Culicoidea</taxon>
        <taxon>Culicidae</taxon>
        <taxon>Anophelinae</taxon>
        <taxon>Anopheles</taxon>
    </lineage>
</organism>
<reference evidence="3" key="1">
    <citation type="submission" date="2014-01" db="EMBL/GenBank/DDBJ databases">
        <title>The Genome Sequence of Anopheles farauti FAR1 (V2).</title>
        <authorList>
            <consortium name="The Broad Institute Genomics Platform"/>
            <person name="Neafsey D.E."/>
            <person name="Besansky N."/>
            <person name="Howell P."/>
            <person name="Walton C."/>
            <person name="Young S.K."/>
            <person name="Zeng Q."/>
            <person name="Gargeya S."/>
            <person name="Fitzgerald M."/>
            <person name="Haas B."/>
            <person name="Abouelleil A."/>
            <person name="Allen A.W."/>
            <person name="Alvarado L."/>
            <person name="Arachchi H.M."/>
            <person name="Berlin A.M."/>
            <person name="Chapman S.B."/>
            <person name="Gainer-Dewar J."/>
            <person name="Goldberg J."/>
            <person name="Griggs A."/>
            <person name="Gujja S."/>
            <person name="Hansen M."/>
            <person name="Howarth C."/>
            <person name="Imamovic A."/>
            <person name="Ireland A."/>
            <person name="Larimer J."/>
            <person name="McCowan C."/>
            <person name="Murphy C."/>
            <person name="Pearson M."/>
            <person name="Poon T.W."/>
            <person name="Priest M."/>
            <person name="Roberts A."/>
            <person name="Saif S."/>
            <person name="Shea T."/>
            <person name="Sisk P."/>
            <person name="Sykes S."/>
            <person name="Wortman J."/>
            <person name="Nusbaum C."/>
            <person name="Birren B."/>
        </authorList>
    </citation>
    <scope>NUCLEOTIDE SEQUENCE [LARGE SCALE GENOMIC DNA]</scope>
    <source>
        <strain evidence="3">FAR1</strain>
    </source>
</reference>
<dbReference type="EnsemblMetazoa" id="AFAF006889-RA">
    <property type="protein sequence ID" value="AFAF006889-PA"/>
    <property type="gene ID" value="AFAF006889"/>
</dbReference>
<dbReference type="VEuPathDB" id="VectorBase:AFAF006889"/>
<name>A0A182QBJ8_9DIPT</name>
<reference evidence="2" key="2">
    <citation type="submission" date="2020-05" db="UniProtKB">
        <authorList>
            <consortium name="EnsemblMetazoa"/>
        </authorList>
    </citation>
    <scope>IDENTIFICATION</scope>
    <source>
        <strain evidence="2">FAR1</strain>
    </source>
</reference>
<evidence type="ECO:0000313" key="2">
    <source>
        <dbReference type="EnsemblMetazoa" id="AFAF006889-PA"/>
    </source>
</evidence>
<feature type="compositionally biased region" description="Polar residues" evidence="1">
    <location>
        <begin position="39"/>
        <end position="65"/>
    </location>
</feature>
<protein>
    <submittedName>
        <fullName evidence="2">Uncharacterized protein</fullName>
    </submittedName>
</protein>
<dbReference type="AlphaFoldDB" id="A0A182QBJ8"/>
<dbReference type="EMBL" id="AXCN02000888">
    <property type="status" value="NOT_ANNOTATED_CDS"/>
    <property type="molecule type" value="Genomic_DNA"/>
</dbReference>
<evidence type="ECO:0000313" key="3">
    <source>
        <dbReference type="Proteomes" id="UP000075886"/>
    </source>
</evidence>
<accession>A0A182QBJ8</accession>
<dbReference type="Proteomes" id="UP000075886">
    <property type="component" value="Unassembled WGS sequence"/>
</dbReference>
<proteinExistence type="predicted"/>
<feature type="region of interest" description="Disordered" evidence="1">
    <location>
        <begin position="22"/>
        <end position="65"/>
    </location>
</feature>
<evidence type="ECO:0000256" key="1">
    <source>
        <dbReference type="SAM" id="MobiDB-lite"/>
    </source>
</evidence>